<protein>
    <recommendedName>
        <fullName evidence="1">Tox-HNH-HHH domain-containing protein</fullName>
    </recommendedName>
</protein>
<accession>A0A6S6R835</accession>
<sequence>MPEYSKYDGDLLIHHHIGRGGQVAAYPETLHPGFGGIHNYEKEANVTGNDYLTSIAQTLEPGKEKKKKRNKCEMGG</sequence>
<keyword evidence="3" id="KW-1185">Reference proteome</keyword>
<name>A0A6S6R835_9FIRM</name>
<evidence type="ECO:0000313" key="2">
    <source>
        <dbReference type="EMBL" id="BCJ95502.1"/>
    </source>
</evidence>
<reference evidence="2 3" key="1">
    <citation type="journal article" date="2016" name="Int. J. Syst. Evol. Microbiol.">
        <title>Descriptions of Anaerotaenia torta gen. nov., sp. nov. and Anaerocolumna cellulosilytica gen. nov., sp. nov. isolated from a methanogenic reactor of cattle waste.</title>
        <authorList>
            <person name="Uek A."/>
            <person name="Ohtaki Y."/>
            <person name="Kaku N."/>
            <person name="Ueki K."/>
        </authorList>
    </citation>
    <scope>NUCLEOTIDE SEQUENCE [LARGE SCALE GENOMIC DNA]</scope>
    <source>
        <strain evidence="2 3">SN021</strain>
    </source>
</reference>
<dbReference type="Pfam" id="PF15637">
    <property type="entry name" value="Tox-HNH-HHH"/>
    <property type="match status" value="1"/>
</dbReference>
<gene>
    <name evidence="2" type="ORF">acsn021_30710</name>
</gene>
<dbReference type="AlphaFoldDB" id="A0A6S6R835"/>
<proteinExistence type="predicted"/>
<feature type="domain" description="Tox-HNH-HHH" evidence="1">
    <location>
        <begin position="2"/>
        <end position="39"/>
    </location>
</feature>
<evidence type="ECO:0000313" key="3">
    <source>
        <dbReference type="Proteomes" id="UP000515561"/>
    </source>
</evidence>
<dbReference type="Proteomes" id="UP000515561">
    <property type="component" value="Chromosome"/>
</dbReference>
<dbReference type="InterPro" id="IPR028915">
    <property type="entry name" value="Tox-HNH-HHH_dom"/>
</dbReference>
<dbReference type="EMBL" id="AP023367">
    <property type="protein sequence ID" value="BCJ95502.1"/>
    <property type="molecule type" value="Genomic_DNA"/>
</dbReference>
<dbReference type="KEGG" id="acel:acsn021_30710"/>
<organism evidence="2 3">
    <name type="scientific">Anaerocolumna cellulosilytica</name>
    <dbReference type="NCBI Taxonomy" id="433286"/>
    <lineage>
        <taxon>Bacteria</taxon>
        <taxon>Bacillati</taxon>
        <taxon>Bacillota</taxon>
        <taxon>Clostridia</taxon>
        <taxon>Lachnospirales</taxon>
        <taxon>Lachnospiraceae</taxon>
        <taxon>Anaerocolumna</taxon>
    </lineage>
</organism>
<evidence type="ECO:0000259" key="1">
    <source>
        <dbReference type="Pfam" id="PF15637"/>
    </source>
</evidence>